<dbReference type="AlphaFoldDB" id="A0A832ZGK3"/>
<organism evidence="2 3">
    <name type="scientific">Methanothermococcus okinawensis</name>
    <dbReference type="NCBI Taxonomy" id="155863"/>
    <lineage>
        <taxon>Archaea</taxon>
        <taxon>Methanobacteriati</taxon>
        <taxon>Methanobacteriota</taxon>
        <taxon>Methanomada group</taxon>
        <taxon>Methanococci</taxon>
        <taxon>Methanococcales</taxon>
        <taxon>Methanococcaceae</taxon>
        <taxon>Methanothermococcus</taxon>
    </lineage>
</organism>
<dbReference type="Proteomes" id="UP000643554">
    <property type="component" value="Unassembled WGS sequence"/>
</dbReference>
<comment type="caution">
    <text evidence="2">The sequence shown here is derived from an EMBL/GenBank/DDBJ whole genome shotgun (WGS) entry which is preliminary data.</text>
</comment>
<dbReference type="InterPro" id="IPR011108">
    <property type="entry name" value="RMMBL"/>
</dbReference>
<dbReference type="EMBL" id="DQUI01000018">
    <property type="protein sequence ID" value="HIP84020.1"/>
    <property type="molecule type" value="Genomic_DNA"/>
</dbReference>
<evidence type="ECO:0000313" key="3">
    <source>
        <dbReference type="Proteomes" id="UP000643554"/>
    </source>
</evidence>
<name>A0A832ZGK3_9EURY</name>
<dbReference type="Gene3D" id="3.60.15.10">
    <property type="entry name" value="Ribonuclease Z/Hydroxyacylglutathione hydrolase-like"/>
    <property type="match status" value="1"/>
</dbReference>
<reference evidence="2" key="1">
    <citation type="journal article" date="2020" name="ISME J.">
        <title>Gammaproteobacteria mediating utilization of methyl-, sulfur- and petroleum organic compounds in deep ocean hydrothermal plumes.</title>
        <authorList>
            <person name="Zhou Z."/>
            <person name="Liu Y."/>
            <person name="Pan J."/>
            <person name="Cron B.R."/>
            <person name="Toner B.M."/>
            <person name="Anantharaman K."/>
            <person name="Breier J.A."/>
            <person name="Dick G.J."/>
            <person name="Li M."/>
        </authorList>
    </citation>
    <scope>NUCLEOTIDE SEQUENCE</scope>
    <source>
        <strain evidence="2">SZUA-1453</strain>
    </source>
</reference>
<dbReference type="Pfam" id="PF07521">
    <property type="entry name" value="RMMBL"/>
    <property type="match status" value="1"/>
</dbReference>
<evidence type="ECO:0000313" key="2">
    <source>
        <dbReference type="EMBL" id="HIP84020.1"/>
    </source>
</evidence>
<feature type="domain" description="Zn-dependent metallo-hydrolase RNA specificity" evidence="1">
    <location>
        <begin position="53"/>
        <end position="103"/>
    </location>
</feature>
<evidence type="ECO:0000259" key="1">
    <source>
        <dbReference type="Pfam" id="PF07521"/>
    </source>
</evidence>
<dbReference type="InterPro" id="IPR001587">
    <property type="entry name" value="RNase_J_CS"/>
</dbReference>
<dbReference type="PANTHER" id="PTHR43694">
    <property type="entry name" value="RIBONUCLEASE J"/>
    <property type="match status" value="1"/>
</dbReference>
<proteinExistence type="predicted"/>
<feature type="non-terminal residue" evidence="2">
    <location>
        <position position="1"/>
    </location>
</feature>
<accession>A0A832ZGK3</accession>
<sequence>EEGAVLSRMATEKTPFKFEKYDQVVFSADVIPNPMNAAQRYMLEARLKRLGVRVFKGAHVSGHASKEDHRDMLRWINPEHLIPSHGDFNLTTAYAKLAEEEGYRLGEDVHLLRNGQSLKFERII</sequence>
<dbReference type="PANTHER" id="PTHR43694:SF1">
    <property type="entry name" value="RIBONUCLEASE J"/>
    <property type="match status" value="1"/>
</dbReference>
<dbReference type="PROSITE" id="PS01292">
    <property type="entry name" value="UPF0036"/>
    <property type="match status" value="1"/>
</dbReference>
<dbReference type="InterPro" id="IPR036866">
    <property type="entry name" value="RibonucZ/Hydroxyglut_hydro"/>
</dbReference>
<protein>
    <submittedName>
        <fullName evidence="2">Ribonuclease J</fullName>
    </submittedName>
</protein>
<dbReference type="SUPFAM" id="SSF56281">
    <property type="entry name" value="Metallo-hydrolase/oxidoreductase"/>
    <property type="match status" value="1"/>
</dbReference>
<gene>
    <name evidence="2" type="ORF">EYH15_00775</name>
</gene>